<protein>
    <submittedName>
        <fullName evidence="2">Uncharacterized protein</fullName>
    </submittedName>
</protein>
<evidence type="ECO:0000313" key="2">
    <source>
        <dbReference type="EMBL" id="OOF72256.1"/>
    </source>
</evidence>
<keyword evidence="3" id="KW-1185">Reference proteome</keyword>
<evidence type="ECO:0000313" key="3">
    <source>
        <dbReference type="Proteomes" id="UP000188998"/>
    </source>
</evidence>
<proteinExistence type="predicted"/>
<name>A0AAJ3K5V3_9PAST</name>
<keyword evidence="1" id="KW-0812">Transmembrane</keyword>
<reference evidence="2 3" key="1">
    <citation type="submission" date="2016-10" db="EMBL/GenBank/DDBJ databases">
        <title>Rodentibacter gen. nov. and new species.</title>
        <authorList>
            <person name="Christensen H."/>
        </authorList>
    </citation>
    <scope>NUCLEOTIDE SEQUENCE [LARGE SCALE GENOMIC DNA]</scope>
    <source>
        <strain evidence="2 3">199137021</strain>
    </source>
</reference>
<keyword evidence="1" id="KW-1133">Transmembrane helix</keyword>
<dbReference type="Gene3D" id="1.10.530.10">
    <property type="match status" value="1"/>
</dbReference>
<dbReference type="EMBL" id="MLAB01000021">
    <property type="protein sequence ID" value="OOF72256.1"/>
    <property type="molecule type" value="Genomic_DNA"/>
</dbReference>
<comment type="caution">
    <text evidence="2">The sequence shown here is derived from an EMBL/GenBank/DDBJ whole genome shotgun (WGS) entry which is preliminary data.</text>
</comment>
<gene>
    <name evidence="2" type="ORF">BKG90_04985</name>
</gene>
<sequence>MNGDGCFCYRDFTVEEFKNIVEKLIKGVLNRLSSGFLHFLAQAYHETHFFQSMQECTSSYTVKYDPYRRRGFIHLTHKKVIKILVMILEILVLLKILLLLQQI</sequence>
<organism evidence="2 3">
    <name type="scientific">Rodentibacter caecimuris</name>
    <dbReference type="NCBI Taxonomy" id="1796644"/>
    <lineage>
        <taxon>Bacteria</taxon>
        <taxon>Pseudomonadati</taxon>
        <taxon>Pseudomonadota</taxon>
        <taxon>Gammaproteobacteria</taxon>
        <taxon>Pasteurellales</taxon>
        <taxon>Pasteurellaceae</taxon>
        <taxon>Rodentibacter</taxon>
    </lineage>
</organism>
<evidence type="ECO:0000256" key="1">
    <source>
        <dbReference type="SAM" id="Phobius"/>
    </source>
</evidence>
<keyword evidence="1" id="KW-0472">Membrane</keyword>
<dbReference type="Proteomes" id="UP000188998">
    <property type="component" value="Unassembled WGS sequence"/>
</dbReference>
<feature type="transmembrane region" description="Helical" evidence="1">
    <location>
        <begin position="80"/>
        <end position="100"/>
    </location>
</feature>
<accession>A0AAJ3K5V3</accession>
<dbReference type="AlphaFoldDB" id="A0AAJ3K5V3"/>